<sequence length="121" mass="13787">MSGQMFLSVIKTIVVLLMIIALANISLKLGNKYITKHNKIIKIVERVSVSNNSSLCIVDICGSYYLMSFSGNDNKILKDLDEEKVQEILAEIQKEQSIPNYMNLSEIKAKTHNFFEMRKKS</sequence>
<dbReference type="GO" id="GO:0044781">
    <property type="term" value="P:bacterial-type flagellum organization"/>
    <property type="evidence" value="ECO:0007669"/>
    <property type="project" value="InterPro"/>
</dbReference>
<keyword evidence="7" id="KW-0969">Cilium</keyword>
<dbReference type="RefSeq" id="WP_152801641.1">
    <property type="nucleotide sequence ID" value="NZ_WHNX01000004.1"/>
</dbReference>
<dbReference type="GO" id="GO:0016020">
    <property type="term" value="C:membrane"/>
    <property type="evidence" value="ECO:0007669"/>
    <property type="project" value="InterPro"/>
</dbReference>
<dbReference type="AlphaFoldDB" id="A0A6A7K612"/>
<keyword evidence="7" id="KW-0966">Cell projection</keyword>
<keyword evidence="2" id="KW-1003">Cell membrane</keyword>
<keyword evidence="3 6" id="KW-0812">Transmembrane</keyword>
<evidence type="ECO:0000256" key="1">
    <source>
        <dbReference type="ARBA" id="ARBA00004236"/>
    </source>
</evidence>
<dbReference type="EMBL" id="WHNX01000004">
    <property type="protein sequence ID" value="MPW24804.1"/>
    <property type="molecule type" value="Genomic_DNA"/>
</dbReference>
<reference evidence="7 8" key="1">
    <citation type="submission" date="2019-10" db="EMBL/GenBank/DDBJ databases">
        <title>Alkalibaculum tamaniensis sp.nov., a new alkaliphilic acetogen, isolated on methoxylated aromatics from a mud volcano.</title>
        <authorList>
            <person name="Khomyakova M.A."/>
            <person name="Merkel A.Y."/>
            <person name="Bonch-Osmolovskaya E.A."/>
            <person name="Slobodkin A.I."/>
        </authorList>
    </citation>
    <scope>NUCLEOTIDE SEQUENCE [LARGE SCALE GENOMIC DNA]</scope>
    <source>
        <strain evidence="7 8">M08DMB</strain>
    </source>
</reference>
<evidence type="ECO:0000256" key="3">
    <source>
        <dbReference type="ARBA" id="ARBA00022692"/>
    </source>
</evidence>
<dbReference type="Pfam" id="PF04347">
    <property type="entry name" value="FliO"/>
    <property type="match status" value="1"/>
</dbReference>
<evidence type="ECO:0000313" key="8">
    <source>
        <dbReference type="Proteomes" id="UP000440004"/>
    </source>
</evidence>
<dbReference type="InterPro" id="IPR022781">
    <property type="entry name" value="Flagellar_biosynth_FliO"/>
</dbReference>
<keyword evidence="8" id="KW-1185">Reference proteome</keyword>
<keyword evidence="7" id="KW-0282">Flagellum</keyword>
<comment type="caution">
    <text evidence="7">The sequence shown here is derived from an EMBL/GenBank/DDBJ whole genome shotgun (WGS) entry which is preliminary data.</text>
</comment>
<name>A0A6A7K612_9FIRM</name>
<keyword evidence="5 6" id="KW-0472">Membrane</keyword>
<protein>
    <submittedName>
        <fullName evidence="7">Flagellar biosynthesis protein FliZ</fullName>
    </submittedName>
</protein>
<comment type="subcellular location">
    <subcellularLocation>
        <location evidence="1">Cell membrane</location>
    </subcellularLocation>
</comment>
<accession>A0A6A7K612</accession>
<evidence type="ECO:0000256" key="5">
    <source>
        <dbReference type="ARBA" id="ARBA00023136"/>
    </source>
</evidence>
<evidence type="ECO:0000256" key="4">
    <source>
        <dbReference type="ARBA" id="ARBA00022989"/>
    </source>
</evidence>
<organism evidence="7 8">
    <name type="scientific">Alkalibaculum sporogenes</name>
    <dbReference type="NCBI Taxonomy" id="2655001"/>
    <lineage>
        <taxon>Bacteria</taxon>
        <taxon>Bacillati</taxon>
        <taxon>Bacillota</taxon>
        <taxon>Clostridia</taxon>
        <taxon>Eubacteriales</taxon>
        <taxon>Eubacteriaceae</taxon>
        <taxon>Alkalibaculum</taxon>
    </lineage>
</organism>
<evidence type="ECO:0000256" key="2">
    <source>
        <dbReference type="ARBA" id="ARBA00022475"/>
    </source>
</evidence>
<keyword evidence="4 6" id="KW-1133">Transmembrane helix</keyword>
<gene>
    <name evidence="7" type="ORF">GC105_03235</name>
</gene>
<evidence type="ECO:0000313" key="7">
    <source>
        <dbReference type="EMBL" id="MPW24804.1"/>
    </source>
</evidence>
<proteinExistence type="predicted"/>
<dbReference type="Proteomes" id="UP000440004">
    <property type="component" value="Unassembled WGS sequence"/>
</dbReference>
<feature type="transmembrane region" description="Helical" evidence="6">
    <location>
        <begin position="6"/>
        <end position="27"/>
    </location>
</feature>
<evidence type="ECO:0000256" key="6">
    <source>
        <dbReference type="SAM" id="Phobius"/>
    </source>
</evidence>